<dbReference type="AlphaFoldDB" id="A0A7X2N1U6"/>
<keyword evidence="7" id="KW-0443">Lipid metabolism</keyword>
<dbReference type="GO" id="GO:0005524">
    <property type="term" value="F:ATP binding"/>
    <property type="evidence" value="ECO:0007669"/>
    <property type="project" value="UniProtKB-KW"/>
</dbReference>
<keyword evidence="11" id="KW-1185">Reference proteome</keyword>
<dbReference type="InterPro" id="IPR001206">
    <property type="entry name" value="Diacylglycerol_kinase_cat_dom"/>
</dbReference>
<dbReference type="PANTHER" id="PTHR12358:SF54">
    <property type="entry name" value="SPHINGOSINE KINASE RELATED PROTEIN"/>
    <property type="match status" value="1"/>
</dbReference>
<keyword evidence="5 10" id="KW-0418">Kinase</keyword>
<evidence type="ECO:0000256" key="3">
    <source>
        <dbReference type="ARBA" id="ARBA00022679"/>
    </source>
</evidence>
<gene>
    <name evidence="10" type="ORF">FYJ50_02140</name>
</gene>
<keyword evidence="7" id="KW-0444">Lipid biosynthesis</keyword>
<keyword evidence="8" id="KW-1208">Phospholipid metabolism</keyword>
<dbReference type="InterPro" id="IPR016064">
    <property type="entry name" value="NAD/diacylglycerol_kinase_sf"/>
</dbReference>
<dbReference type="InterPro" id="IPR005218">
    <property type="entry name" value="Diacylglycerol/lipid_kinase"/>
</dbReference>
<sequence>MAEGRNMKYVFIVNPNSRKEGLYTLMNQIKSHFPNEKVIIEKTQSMNHACHIARKYAFKEEEPIHMFACGGDGTLHEIVNGIAGCKHITLSIVPIGTGNDFVKYFDHLSREDFLNFDLLKKGEIVRCDLLKVNGEYAINTISFGFDVHVAMHVNEYRKKLPVRGILPYYLGMLSSLRKPISSSFDIQIDDHKLEEKIFSFVVITNGRYYGGGYKPCPQALINDSKLDICLIRDVKRTEILKLAKVYEKGDHLNYPDLAYVTKGNVVSLHTNNQEIYTNLDGEIRLLKNPTIEIVENQIQLLIPSKNKE</sequence>
<dbReference type="GO" id="GO:0008654">
    <property type="term" value="P:phospholipid biosynthetic process"/>
    <property type="evidence" value="ECO:0007669"/>
    <property type="project" value="UniProtKB-KW"/>
</dbReference>
<proteinExistence type="inferred from homology"/>
<dbReference type="Gene3D" id="3.40.50.10330">
    <property type="entry name" value="Probable inorganic polyphosphate/atp-NAD kinase, domain 1"/>
    <property type="match status" value="1"/>
</dbReference>
<feature type="domain" description="DAGKc" evidence="9">
    <location>
        <begin position="4"/>
        <end position="136"/>
    </location>
</feature>
<evidence type="ECO:0000259" key="9">
    <source>
        <dbReference type="PROSITE" id="PS50146"/>
    </source>
</evidence>
<keyword evidence="6" id="KW-0067">ATP-binding</keyword>
<dbReference type="Pfam" id="PF19279">
    <property type="entry name" value="YegS_C"/>
    <property type="match status" value="1"/>
</dbReference>
<dbReference type="NCBIfam" id="TIGR00147">
    <property type="entry name" value="YegS/Rv2252/BmrU family lipid kinase"/>
    <property type="match status" value="1"/>
</dbReference>
<keyword evidence="3" id="KW-0808">Transferase</keyword>
<evidence type="ECO:0000313" key="10">
    <source>
        <dbReference type="EMBL" id="MSS00929.1"/>
    </source>
</evidence>
<dbReference type="PROSITE" id="PS50146">
    <property type="entry name" value="DAGK"/>
    <property type="match status" value="1"/>
</dbReference>
<dbReference type="GO" id="GO:0016301">
    <property type="term" value="F:kinase activity"/>
    <property type="evidence" value="ECO:0007669"/>
    <property type="project" value="UniProtKB-KW"/>
</dbReference>
<evidence type="ECO:0000256" key="5">
    <source>
        <dbReference type="ARBA" id="ARBA00022777"/>
    </source>
</evidence>
<evidence type="ECO:0000256" key="1">
    <source>
        <dbReference type="ARBA" id="ARBA00001946"/>
    </source>
</evidence>
<dbReference type="Gene3D" id="2.60.200.40">
    <property type="match status" value="1"/>
</dbReference>
<comment type="similarity">
    <text evidence="2">Belongs to the diacylglycerol/lipid kinase family.</text>
</comment>
<dbReference type="PANTHER" id="PTHR12358">
    <property type="entry name" value="SPHINGOSINE KINASE"/>
    <property type="match status" value="1"/>
</dbReference>
<dbReference type="Proteomes" id="UP000470082">
    <property type="component" value="Unassembled WGS sequence"/>
</dbReference>
<protein>
    <submittedName>
        <fullName evidence="10">Diacylglycerol kinase family lipid kinase</fullName>
    </submittedName>
</protein>
<comment type="cofactor">
    <cofactor evidence="1">
        <name>Mg(2+)</name>
        <dbReference type="ChEBI" id="CHEBI:18420"/>
    </cofactor>
</comment>
<keyword evidence="7" id="KW-0594">Phospholipid biosynthesis</keyword>
<dbReference type="InterPro" id="IPR017438">
    <property type="entry name" value="ATP-NAD_kinase_N"/>
</dbReference>
<evidence type="ECO:0000256" key="8">
    <source>
        <dbReference type="ARBA" id="ARBA00023264"/>
    </source>
</evidence>
<dbReference type="InterPro" id="IPR050187">
    <property type="entry name" value="Lipid_Phosphate_FormReg"/>
</dbReference>
<organism evidence="10 11">
    <name type="scientific">Floccifex porci</name>
    <dbReference type="NCBI Taxonomy" id="2606629"/>
    <lineage>
        <taxon>Bacteria</taxon>
        <taxon>Bacillati</taxon>
        <taxon>Bacillota</taxon>
        <taxon>Erysipelotrichia</taxon>
        <taxon>Erysipelotrichales</taxon>
        <taxon>Erysipelotrichaceae</taxon>
        <taxon>Floccifex</taxon>
    </lineage>
</organism>
<name>A0A7X2N1U6_9FIRM</name>
<evidence type="ECO:0000256" key="7">
    <source>
        <dbReference type="ARBA" id="ARBA00023209"/>
    </source>
</evidence>
<accession>A0A7X2N1U6</accession>
<reference evidence="10 11" key="1">
    <citation type="submission" date="2019-08" db="EMBL/GenBank/DDBJ databases">
        <title>In-depth cultivation of the pig gut microbiome towards novel bacterial diversity and tailored functional studies.</title>
        <authorList>
            <person name="Wylensek D."/>
            <person name="Hitch T.C.A."/>
            <person name="Clavel T."/>
        </authorList>
    </citation>
    <scope>NUCLEOTIDE SEQUENCE [LARGE SCALE GENOMIC DNA]</scope>
    <source>
        <strain evidence="10 11">LKV-178-WT-2G</strain>
    </source>
</reference>
<evidence type="ECO:0000256" key="4">
    <source>
        <dbReference type="ARBA" id="ARBA00022741"/>
    </source>
</evidence>
<dbReference type="InterPro" id="IPR045540">
    <property type="entry name" value="YegS/DAGK_C"/>
</dbReference>
<dbReference type="Pfam" id="PF00781">
    <property type="entry name" value="DAGK_cat"/>
    <property type="match status" value="1"/>
</dbReference>
<comment type="caution">
    <text evidence="10">The sequence shown here is derived from an EMBL/GenBank/DDBJ whole genome shotgun (WGS) entry which is preliminary data.</text>
</comment>
<evidence type="ECO:0000313" key="11">
    <source>
        <dbReference type="Proteomes" id="UP000470082"/>
    </source>
</evidence>
<dbReference type="EMBL" id="VUMM01000002">
    <property type="protein sequence ID" value="MSS00929.1"/>
    <property type="molecule type" value="Genomic_DNA"/>
</dbReference>
<dbReference type="SUPFAM" id="SSF111331">
    <property type="entry name" value="NAD kinase/diacylglycerol kinase-like"/>
    <property type="match status" value="1"/>
</dbReference>
<evidence type="ECO:0000256" key="2">
    <source>
        <dbReference type="ARBA" id="ARBA00005983"/>
    </source>
</evidence>
<keyword evidence="4" id="KW-0547">Nucleotide-binding</keyword>
<evidence type="ECO:0000256" key="6">
    <source>
        <dbReference type="ARBA" id="ARBA00022840"/>
    </source>
</evidence>